<keyword evidence="3" id="KW-1185">Reference proteome</keyword>
<keyword evidence="1" id="KW-0812">Transmembrane</keyword>
<keyword evidence="1" id="KW-1133">Transmembrane helix</keyword>
<feature type="non-terminal residue" evidence="2">
    <location>
        <position position="1"/>
    </location>
</feature>
<sequence>MLWSRTNFKWNDKINFVCQSVKSVHSVNVPRTRFVLFPERLFLFGWASAVSFLPLSTLSIVGVKLWPESCVLMITDIRSVGQRGDFSKMHLQVDTEGTFEV</sequence>
<evidence type="ECO:0000256" key="1">
    <source>
        <dbReference type="SAM" id="Phobius"/>
    </source>
</evidence>
<proteinExistence type="predicted"/>
<comment type="caution">
    <text evidence="2">The sequence shown here is derived from an EMBL/GenBank/DDBJ whole genome shotgun (WGS) entry which is preliminary data.</text>
</comment>
<keyword evidence="1" id="KW-0472">Membrane</keyword>
<dbReference type="EMBL" id="JAGKQH010000011">
    <property type="protein sequence ID" value="KAG6587862.1"/>
    <property type="molecule type" value="Genomic_DNA"/>
</dbReference>
<evidence type="ECO:0000313" key="2">
    <source>
        <dbReference type="EMBL" id="KAG6587862.1"/>
    </source>
</evidence>
<evidence type="ECO:0000313" key="3">
    <source>
        <dbReference type="Proteomes" id="UP000685013"/>
    </source>
</evidence>
<reference evidence="2 3" key="1">
    <citation type="journal article" date="2021" name="Hortic Res">
        <title>The domestication of Cucurbita argyrosperma as revealed by the genome of its wild relative.</title>
        <authorList>
            <person name="Barrera-Redondo J."/>
            <person name="Sanchez-de la Vega G."/>
            <person name="Aguirre-Liguori J.A."/>
            <person name="Castellanos-Morales G."/>
            <person name="Gutierrez-Guerrero Y.T."/>
            <person name="Aguirre-Dugua X."/>
            <person name="Aguirre-Planter E."/>
            <person name="Tenaillon M.I."/>
            <person name="Lira-Saade R."/>
            <person name="Eguiarte L.E."/>
        </authorList>
    </citation>
    <scope>NUCLEOTIDE SEQUENCE [LARGE SCALE GENOMIC DNA]</scope>
    <source>
        <strain evidence="2">JBR-2021</strain>
    </source>
</reference>
<organism evidence="2 3">
    <name type="scientific">Cucurbita argyrosperma subsp. sororia</name>
    <dbReference type="NCBI Taxonomy" id="37648"/>
    <lineage>
        <taxon>Eukaryota</taxon>
        <taxon>Viridiplantae</taxon>
        <taxon>Streptophyta</taxon>
        <taxon>Embryophyta</taxon>
        <taxon>Tracheophyta</taxon>
        <taxon>Spermatophyta</taxon>
        <taxon>Magnoliopsida</taxon>
        <taxon>eudicotyledons</taxon>
        <taxon>Gunneridae</taxon>
        <taxon>Pentapetalae</taxon>
        <taxon>rosids</taxon>
        <taxon>fabids</taxon>
        <taxon>Cucurbitales</taxon>
        <taxon>Cucurbitaceae</taxon>
        <taxon>Cucurbiteae</taxon>
        <taxon>Cucurbita</taxon>
    </lineage>
</organism>
<accession>A0AAV6MTK8</accession>
<protein>
    <submittedName>
        <fullName evidence="2">Uncharacterized protein</fullName>
    </submittedName>
</protein>
<dbReference type="Proteomes" id="UP000685013">
    <property type="component" value="Chromosome 11"/>
</dbReference>
<name>A0AAV6MTK8_9ROSI</name>
<feature type="transmembrane region" description="Helical" evidence="1">
    <location>
        <begin position="41"/>
        <end position="63"/>
    </location>
</feature>
<dbReference type="AlphaFoldDB" id="A0AAV6MTK8"/>
<gene>
    <name evidence="2" type="ORF">SDJN03_16427</name>
</gene>